<keyword evidence="8" id="KW-0862">Zinc</keyword>
<dbReference type="InterPro" id="IPR034704">
    <property type="entry name" value="Ribosomal_bL28/bL31-like_sf"/>
</dbReference>
<organism evidence="9 10">
    <name type="scientific">Nitrospira japonica</name>
    <dbReference type="NCBI Taxonomy" id="1325564"/>
    <lineage>
        <taxon>Bacteria</taxon>
        <taxon>Pseudomonadati</taxon>
        <taxon>Nitrospirota</taxon>
        <taxon>Nitrospiria</taxon>
        <taxon>Nitrospirales</taxon>
        <taxon>Nitrospiraceae</taxon>
        <taxon>Nitrospira</taxon>
    </lineage>
</organism>
<sequence length="68" mass="7734">MKKGIHPLYREATVHCACGNKYKTRSTVGDINVDICSNCHPFFTGTQKIVDTEGRVERFKKKYAKKGK</sequence>
<comment type="cofactor">
    <cofactor evidence="8">
        <name>Zn(2+)</name>
        <dbReference type="ChEBI" id="CHEBI:29105"/>
    </cofactor>
    <text evidence="8">Binds 1 zinc ion per subunit.</text>
</comment>
<dbReference type="PROSITE" id="PS01143">
    <property type="entry name" value="RIBOSOMAL_L31"/>
    <property type="match status" value="1"/>
</dbReference>
<keyword evidence="8" id="KW-0479">Metal-binding</keyword>
<keyword evidence="6 8" id="KW-0687">Ribonucleoprotein</keyword>
<dbReference type="STRING" id="1325564.NSJP_2000"/>
<dbReference type="SUPFAM" id="SSF143800">
    <property type="entry name" value="L28p-like"/>
    <property type="match status" value="1"/>
</dbReference>
<dbReference type="GO" id="GO:1990904">
    <property type="term" value="C:ribonucleoprotein complex"/>
    <property type="evidence" value="ECO:0007669"/>
    <property type="project" value="UniProtKB-KW"/>
</dbReference>
<evidence type="ECO:0000313" key="10">
    <source>
        <dbReference type="Proteomes" id="UP000192042"/>
    </source>
</evidence>
<evidence type="ECO:0000256" key="7">
    <source>
        <dbReference type="ARBA" id="ARBA00035687"/>
    </source>
</evidence>
<protein>
    <recommendedName>
        <fullName evidence="7 8">Large ribosomal subunit protein bL31</fullName>
    </recommendedName>
</protein>
<keyword evidence="4 8" id="KW-0694">RNA-binding</keyword>
<comment type="subunit">
    <text evidence="2 8">Part of the 50S ribosomal subunit.</text>
</comment>
<evidence type="ECO:0000256" key="6">
    <source>
        <dbReference type="ARBA" id="ARBA00023274"/>
    </source>
</evidence>
<keyword evidence="10" id="KW-1185">Reference proteome</keyword>
<accession>A0A1W1I595</accession>
<proteinExistence type="inferred from homology"/>
<evidence type="ECO:0000256" key="1">
    <source>
        <dbReference type="ARBA" id="ARBA00009296"/>
    </source>
</evidence>
<dbReference type="EMBL" id="LT828648">
    <property type="protein sequence ID" value="SLM48172.1"/>
    <property type="molecule type" value="Genomic_DNA"/>
</dbReference>
<name>A0A1W1I595_9BACT</name>
<evidence type="ECO:0000256" key="2">
    <source>
        <dbReference type="ARBA" id="ARBA00011838"/>
    </source>
</evidence>
<keyword evidence="5 8" id="KW-0689">Ribosomal protein</keyword>
<feature type="binding site" evidence="8">
    <location>
        <position position="16"/>
    </location>
    <ligand>
        <name>Zn(2+)</name>
        <dbReference type="ChEBI" id="CHEBI:29105"/>
    </ligand>
</feature>
<dbReference type="PANTHER" id="PTHR33280">
    <property type="entry name" value="50S RIBOSOMAL PROTEIN L31, CHLOROPLASTIC"/>
    <property type="match status" value="1"/>
</dbReference>
<dbReference type="Gene3D" id="4.10.830.30">
    <property type="entry name" value="Ribosomal protein L31"/>
    <property type="match status" value="1"/>
</dbReference>
<feature type="binding site" evidence="8">
    <location>
        <position position="36"/>
    </location>
    <ligand>
        <name>Zn(2+)</name>
        <dbReference type="ChEBI" id="CHEBI:29105"/>
    </ligand>
</feature>
<dbReference type="NCBIfam" id="NF001809">
    <property type="entry name" value="PRK00528.1"/>
    <property type="match status" value="1"/>
</dbReference>
<keyword evidence="3 8" id="KW-0699">rRNA-binding</keyword>
<dbReference type="OrthoDB" id="9803251at2"/>
<feature type="binding site" evidence="8">
    <location>
        <position position="18"/>
    </location>
    <ligand>
        <name>Zn(2+)</name>
        <dbReference type="ChEBI" id="CHEBI:29105"/>
    </ligand>
</feature>
<dbReference type="PRINTS" id="PR01249">
    <property type="entry name" value="RIBOSOMALL31"/>
</dbReference>
<reference evidence="9 10" key="1">
    <citation type="submission" date="2017-03" db="EMBL/GenBank/DDBJ databases">
        <authorList>
            <person name="Afonso C.L."/>
            <person name="Miller P.J."/>
            <person name="Scott M.A."/>
            <person name="Spackman E."/>
            <person name="Goraichik I."/>
            <person name="Dimitrov K.M."/>
            <person name="Suarez D.L."/>
            <person name="Swayne D.E."/>
        </authorList>
    </citation>
    <scope>NUCLEOTIDE SEQUENCE [LARGE SCALE GENOMIC DNA]</scope>
    <source>
        <strain evidence="9">Genome sequencing of Nitrospira japonica strain NJ11</strain>
    </source>
</reference>
<evidence type="ECO:0000256" key="4">
    <source>
        <dbReference type="ARBA" id="ARBA00022884"/>
    </source>
</evidence>
<dbReference type="GO" id="GO:0006412">
    <property type="term" value="P:translation"/>
    <property type="evidence" value="ECO:0007669"/>
    <property type="project" value="UniProtKB-UniRule"/>
</dbReference>
<dbReference type="AlphaFoldDB" id="A0A1W1I595"/>
<dbReference type="GO" id="GO:0046872">
    <property type="term" value="F:metal ion binding"/>
    <property type="evidence" value="ECO:0007669"/>
    <property type="project" value="UniProtKB-KW"/>
</dbReference>
<dbReference type="InterPro" id="IPR027491">
    <property type="entry name" value="Ribosomal_bL31_A"/>
</dbReference>
<comment type="function">
    <text evidence="8">Binds the 23S rRNA.</text>
</comment>
<dbReference type="Proteomes" id="UP000192042">
    <property type="component" value="Chromosome I"/>
</dbReference>
<dbReference type="RefSeq" id="WP_080886591.1">
    <property type="nucleotide sequence ID" value="NZ_LT828648.1"/>
</dbReference>
<comment type="similarity">
    <text evidence="1 8">Belongs to the bacterial ribosomal protein bL31 family. Type A subfamily.</text>
</comment>
<evidence type="ECO:0000256" key="8">
    <source>
        <dbReference type="HAMAP-Rule" id="MF_00501"/>
    </source>
</evidence>
<dbReference type="PANTHER" id="PTHR33280:SF1">
    <property type="entry name" value="LARGE RIBOSOMAL SUBUNIT PROTEIN BL31C"/>
    <property type="match status" value="1"/>
</dbReference>
<evidence type="ECO:0000256" key="3">
    <source>
        <dbReference type="ARBA" id="ARBA00022730"/>
    </source>
</evidence>
<dbReference type="InterPro" id="IPR002150">
    <property type="entry name" value="Ribosomal_bL31"/>
</dbReference>
<dbReference type="InterPro" id="IPR042105">
    <property type="entry name" value="Ribosomal_bL31_sf"/>
</dbReference>
<dbReference type="NCBIfam" id="NF000612">
    <property type="entry name" value="PRK00019.1"/>
    <property type="match status" value="1"/>
</dbReference>
<feature type="binding site" evidence="8">
    <location>
        <position position="39"/>
    </location>
    <ligand>
        <name>Zn(2+)</name>
        <dbReference type="ChEBI" id="CHEBI:29105"/>
    </ligand>
</feature>
<dbReference type="KEGG" id="nja:NSJP_2000"/>
<dbReference type="GO" id="GO:0019843">
    <property type="term" value="F:rRNA binding"/>
    <property type="evidence" value="ECO:0007669"/>
    <property type="project" value="UniProtKB-KW"/>
</dbReference>
<dbReference type="HAMAP" id="MF_00501">
    <property type="entry name" value="Ribosomal_bL31_1"/>
    <property type="match status" value="1"/>
</dbReference>
<gene>
    <name evidence="8 9" type="primary">rpmE</name>
    <name evidence="9" type="ORF">NSJP_2000</name>
</gene>
<dbReference type="NCBIfam" id="TIGR00105">
    <property type="entry name" value="L31"/>
    <property type="match status" value="1"/>
</dbReference>
<dbReference type="GO" id="GO:0003735">
    <property type="term" value="F:structural constituent of ribosome"/>
    <property type="evidence" value="ECO:0007669"/>
    <property type="project" value="InterPro"/>
</dbReference>
<dbReference type="Pfam" id="PF01197">
    <property type="entry name" value="Ribosomal_L31"/>
    <property type="match status" value="1"/>
</dbReference>
<dbReference type="GO" id="GO:0005840">
    <property type="term" value="C:ribosome"/>
    <property type="evidence" value="ECO:0007669"/>
    <property type="project" value="UniProtKB-KW"/>
</dbReference>
<evidence type="ECO:0000256" key="5">
    <source>
        <dbReference type="ARBA" id="ARBA00022980"/>
    </source>
</evidence>
<evidence type="ECO:0000313" key="9">
    <source>
        <dbReference type="EMBL" id="SLM48172.1"/>
    </source>
</evidence>